<dbReference type="AlphaFoldDB" id="A0A4Q7KCX7"/>
<dbReference type="OrthoDB" id="3430276at2"/>
<sequence>MRPTHWRKSSRSNDGGDGNCVELAYTGPTAAVRDSKNTGGPRLSLSDNGFRVFIRHVRA</sequence>
<evidence type="ECO:0000313" key="4">
    <source>
        <dbReference type="Proteomes" id="UP000294257"/>
    </source>
</evidence>
<gene>
    <name evidence="3" type="ORF">EV193_11470</name>
</gene>
<feature type="compositionally biased region" description="Basic residues" evidence="1">
    <location>
        <begin position="1"/>
        <end position="10"/>
    </location>
</feature>
<dbReference type="InterPro" id="IPR007278">
    <property type="entry name" value="DUF397"/>
</dbReference>
<dbReference type="Proteomes" id="UP000294257">
    <property type="component" value="Unassembled WGS sequence"/>
</dbReference>
<organism evidence="3 4">
    <name type="scientific">Herbihabitans rhizosphaerae</name>
    <dbReference type="NCBI Taxonomy" id="1872711"/>
    <lineage>
        <taxon>Bacteria</taxon>
        <taxon>Bacillati</taxon>
        <taxon>Actinomycetota</taxon>
        <taxon>Actinomycetes</taxon>
        <taxon>Pseudonocardiales</taxon>
        <taxon>Pseudonocardiaceae</taxon>
        <taxon>Herbihabitans</taxon>
    </lineage>
</organism>
<proteinExistence type="predicted"/>
<feature type="domain" description="DUF397" evidence="2">
    <location>
        <begin position="5"/>
        <end position="58"/>
    </location>
</feature>
<dbReference type="RefSeq" id="WP_130348191.1">
    <property type="nucleotide sequence ID" value="NZ_SGWQ01000014.1"/>
</dbReference>
<evidence type="ECO:0000259" key="2">
    <source>
        <dbReference type="Pfam" id="PF04149"/>
    </source>
</evidence>
<keyword evidence="4" id="KW-1185">Reference proteome</keyword>
<evidence type="ECO:0000256" key="1">
    <source>
        <dbReference type="SAM" id="MobiDB-lite"/>
    </source>
</evidence>
<protein>
    <submittedName>
        <fullName evidence="3">Uncharacterized protein DUF397</fullName>
    </submittedName>
</protein>
<evidence type="ECO:0000313" key="3">
    <source>
        <dbReference type="EMBL" id="RZS31379.1"/>
    </source>
</evidence>
<accession>A0A4Q7KCX7</accession>
<dbReference type="EMBL" id="SGWQ01000014">
    <property type="protein sequence ID" value="RZS31379.1"/>
    <property type="molecule type" value="Genomic_DNA"/>
</dbReference>
<reference evidence="3 4" key="1">
    <citation type="submission" date="2019-02" db="EMBL/GenBank/DDBJ databases">
        <title>Genomic Encyclopedia of Type Strains, Phase IV (KMG-IV): sequencing the most valuable type-strain genomes for metagenomic binning, comparative biology and taxonomic classification.</title>
        <authorList>
            <person name="Goeker M."/>
        </authorList>
    </citation>
    <scope>NUCLEOTIDE SEQUENCE [LARGE SCALE GENOMIC DNA]</scope>
    <source>
        <strain evidence="3 4">DSM 101727</strain>
    </source>
</reference>
<dbReference type="Pfam" id="PF04149">
    <property type="entry name" value="DUF397"/>
    <property type="match status" value="1"/>
</dbReference>
<comment type="caution">
    <text evidence="3">The sequence shown here is derived from an EMBL/GenBank/DDBJ whole genome shotgun (WGS) entry which is preliminary data.</text>
</comment>
<name>A0A4Q7KCX7_9PSEU</name>
<feature type="region of interest" description="Disordered" evidence="1">
    <location>
        <begin position="1"/>
        <end position="20"/>
    </location>
</feature>